<dbReference type="InterPro" id="IPR002110">
    <property type="entry name" value="Ankyrin_rpt"/>
</dbReference>
<dbReference type="Pfam" id="PF12796">
    <property type="entry name" value="Ank_2"/>
    <property type="match status" value="1"/>
</dbReference>
<evidence type="ECO:0000256" key="1">
    <source>
        <dbReference type="ARBA" id="ARBA00004141"/>
    </source>
</evidence>
<dbReference type="GO" id="GO:0016020">
    <property type="term" value="C:membrane"/>
    <property type="evidence" value="ECO:0007669"/>
    <property type="project" value="UniProtKB-SubCell"/>
</dbReference>
<dbReference type="OrthoDB" id="6781668at2759"/>
<dbReference type="PROSITE" id="PS50088">
    <property type="entry name" value="ANK_REPEAT"/>
    <property type="match status" value="1"/>
</dbReference>
<keyword evidence="4" id="KW-1052">Target cell membrane</keyword>
<feature type="transmembrane region" description="Helical" evidence="12">
    <location>
        <begin position="352"/>
        <end position="373"/>
    </location>
</feature>
<dbReference type="Proteomes" id="UP000616769">
    <property type="component" value="Unassembled WGS sequence"/>
</dbReference>
<evidence type="ECO:0000256" key="8">
    <source>
        <dbReference type="ARBA" id="ARBA00023028"/>
    </source>
</evidence>
<evidence type="ECO:0000256" key="4">
    <source>
        <dbReference type="ARBA" id="ARBA00022537"/>
    </source>
</evidence>
<gene>
    <name evidence="14" type="ORF">QR98_0028230</name>
</gene>
<dbReference type="SMART" id="SM00248">
    <property type="entry name" value="ANK"/>
    <property type="match status" value="2"/>
</dbReference>
<dbReference type="SUPFAM" id="SSF48403">
    <property type="entry name" value="Ankyrin repeat"/>
    <property type="match status" value="1"/>
</dbReference>
<evidence type="ECO:0000259" key="13">
    <source>
        <dbReference type="Pfam" id="PF01529"/>
    </source>
</evidence>
<keyword evidence="5 12" id="KW-0812">Transmembrane</keyword>
<comment type="caution">
    <text evidence="14">The sequence shown here is derived from an EMBL/GenBank/DDBJ whole genome shotgun (WGS) entry which is preliminary data.</text>
</comment>
<evidence type="ECO:0000256" key="2">
    <source>
        <dbReference type="ARBA" id="ARBA00004175"/>
    </source>
</evidence>
<dbReference type="PROSITE" id="PS50216">
    <property type="entry name" value="DHHC"/>
    <property type="match status" value="1"/>
</dbReference>
<organism evidence="14 15">
    <name type="scientific">Sarcoptes scabiei</name>
    <name type="common">Itch mite</name>
    <name type="synonym">Acarus scabiei</name>
    <dbReference type="NCBI Taxonomy" id="52283"/>
    <lineage>
        <taxon>Eukaryota</taxon>
        <taxon>Metazoa</taxon>
        <taxon>Ecdysozoa</taxon>
        <taxon>Arthropoda</taxon>
        <taxon>Chelicerata</taxon>
        <taxon>Arachnida</taxon>
        <taxon>Acari</taxon>
        <taxon>Acariformes</taxon>
        <taxon>Sarcoptiformes</taxon>
        <taxon>Astigmata</taxon>
        <taxon>Psoroptidia</taxon>
        <taxon>Sarcoptoidea</taxon>
        <taxon>Sarcoptidae</taxon>
        <taxon>Sarcoptinae</taxon>
        <taxon>Sarcoptes</taxon>
    </lineage>
</organism>
<dbReference type="GO" id="GO:0019706">
    <property type="term" value="F:protein-cysteine S-palmitoyltransferase activity"/>
    <property type="evidence" value="ECO:0007669"/>
    <property type="project" value="UniProtKB-EC"/>
</dbReference>
<dbReference type="PANTHER" id="PTHR24161:SF85">
    <property type="entry name" value="PALMITOYLTRANSFERASE HIP14"/>
    <property type="match status" value="1"/>
</dbReference>
<protein>
    <recommendedName>
        <fullName evidence="12">Palmitoyltransferase</fullName>
        <ecNumber evidence="12">2.3.1.225</ecNumber>
    </recommendedName>
</protein>
<name>A0A132A0P8_SARSC</name>
<feature type="domain" description="Palmitoyltransferase DHHC" evidence="13">
    <location>
        <begin position="248"/>
        <end position="391"/>
    </location>
</feature>
<dbReference type="PANTHER" id="PTHR24161">
    <property type="entry name" value="ANK_REP_REGION DOMAIN-CONTAINING PROTEIN-RELATED"/>
    <property type="match status" value="1"/>
</dbReference>
<feature type="transmembrane region" description="Helical" evidence="12">
    <location>
        <begin position="170"/>
        <end position="193"/>
    </location>
</feature>
<feature type="transmembrane region" description="Helical" evidence="12">
    <location>
        <begin position="199"/>
        <end position="218"/>
    </location>
</feature>
<dbReference type="InterPro" id="IPR001594">
    <property type="entry name" value="Palmitoyltrfase_DHHC"/>
</dbReference>
<keyword evidence="3" id="KW-0268">Exocytosis</keyword>
<comment type="catalytic activity">
    <reaction evidence="12">
        <text>L-cysteinyl-[protein] + hexadecanoyl-CoA = S-hexadecanoyl-L-cysteinyl-[protein] + CoA</text>
        <dbReference type="Rhea" id="RHEA:36683"/>
        <dbReference type="Rhea" id="RHEA-COMP:10131"/>
        <dbReference type="Rhea" id="RHEA-COMP:11032"/>
        <dbReference type="ChEBI" id="CHEBI:29950"/>
        <dbReference type="ChEBI" id="CHEBI:57287"/>
        <dbReference type="ChEBI" id="CHEBI:57379"/>
        <dbReference type="ChEBI" id="CHEBI:74151"/>
        <dbReference type="EC" id="2.3.1.225"/>
    </reaction>
</comment>
<dbReference type="GO" id="GO:0044218">
    <property type="term" value="C:other organism cell membrane"/>
    <property type="evidence" value="ECO:0007669"/>
    <property type="project" value="UniProtKB-KW"/>
</dbReference>
<evidence type="ECO:0000256" key="5">
    <source>
        <dbReference type="ARBA" id="ARBA00022692"/>
    </source>
</evidence>
<evidence type="ECO:0000256" key="7">
    <source>
        <dbReference type="ARBA" id="ARBA00022989"/>
    </source>
</evidence>
<keyword evidence="10 12" id="KW-0472">Membrane</keyword>
<dbReference type="AlphaFoldDB" id="A0A132A0P8"/>
<evidence type="ECO:0000256" key="3">
    <source>
        <dbReference type="ARBA" id="ARBA00022483"/>
    </source>
</evidence>
<proteinExistence type="inferred from homology"/>
<sequence>MIDHSLSVDPTRLLITLGSNLSLTDKNRNTALHRAVLARNATVVSILLKFGANTNIQNMAGDTPLDMSIKFQAKFIYSLLLEHKKEMEASHSLARIKIGSKTEIMIPNWRNPKFRYCVMAMTPFVYFHLIGTLFDSELLISSKVLLIVLLVFSLYLLVRCVFIHKKMNVLAISLYISTKIWLYITFLQYFLFVFSPQKFIIFTLSSIGLFYSFYKSYISDPGYISNSKQEQIQTIIELAENEGFESGWFCSTCLIRKPTRSKHCSLCNRCVARFDHHCPWIGNCIGFKNHKYFIWYLITLAICLFYYILATIECKLLIPFVNAKSRDENSVINMDQDSAIESWSNLVTYNGWIIWALINALVHMIWVVCLLIFQLYQIIGLAMTTNERINSDRYRYLRLKRSGNTRNPYNNGLLRNLIEFCECHWLNSLLYKQQDFHDWRYVFDNVNISTFDSDEDSDIMGV</sequence>
<evidence type="ECO:0000256" key="12">
    <source>
        <dbReference type="RuleBase" id="RU079119"/>
    </source>
</evidence>
<keyword evidence="11" id="KW-1053">Target membrane</keyword>
<dbReference type="PROSITE" id="PS50297">
    <property type="entry name" value="ANK_REP_REGION"/>
    <property type="match status" value="1"/>
</dbReference>
<feature type="transmembrane region" description="Helical" evidence="12">
    <location>
        <begin position="140"/>
        <end position="158"/>
    </location>
</feature>
<evidence type="ECO:0000256" key="6">
    <source>
        <dbReference type="ARBA" id="ARBA00022737"/>
    </source>
</evidence>
<keyword evidence="9" id="KW-0040">ANK repeat</keyword>
<dbReference type="Gene3D" id="1.25.40.20">
    <property type="entry name" value="Ankyrin repeat-containing domain"/>
    <property type="match status" value="1"/>
</dbReference>
<keyword evidence="12" id="KW-0808">Transferase</keyword>
<dbReference type="EMBL" id="JXLN01008600">
    <property type="protein sequence ID" value="KPM04379.1"/>
    <property type="molecule type" value="Genomic_DNA"/>
</dbReference>
<comment type="similarity">
    <text evidence="12">Belongs to the DHHC palmitoyltransferase family.</text>
</comment>
<accession>A0A132A0P8</accession>
<comment type="domain">
    <text evidence="12">The DHHC domain is required for palmitoyltransferase activity.</text>
</comment>
<comment type="subcellular location">
    <subcellularLocation>
        <location evidence="1">Membrane</location>
        <topology evidence="1">Multi-pass membrane protein</topology>
    </subcellularLocation>
    <subcellularLocation>
        <location evidence="2">Target cell membrane</location>
    </subcellularLocation>
</comment>
<reference evidence="14 15" key="1">
    <citation type="journal article" date="2015" name="Parasit. Vectors">
        <title>Draft genome of the scabies mite.</title>
        <authorList>
            <person name="Rider S.D.Jr."/>
            <person name="Morgan M.S."/>
            <person name="Arlian L.G."/>
        </authorList>
    </citation>
    <scope>NUCLEOTIDE SEQUENCE [LARGE SCALE GENOMIC DNA]</scope>
    <source>
        <strain evidence="14">Arlian Lab</strain>
    </source>
</reference>
<evidence type="ECO:0000256" key="9">
    <source>
        <dbReference type="ARBA" id="ARBA00023043"/>
    </source>
</evidence>
<keyword evidence="12" id="KW-0012">Acyltransferase</keyword>
<keyword evidence="6" id="KW-0677">Repeat</keyword>
<evidence type="ECO:0000313" key="14">
    <source>
        <dbReference type="EMBL" id="KPM04379.1"/>
    </source>
</evidence>
<feature type="transmembrane region" description="Helical" evidence="12">
    <location>
        <begin position="114"/>
        <end position="134"/>
    </location>
</feature>
<feature type="transmembrane region" description="Helical" evidence="12">
    <location>
        <begin position="293"/>
        <end position="312"/>
    </location>
</feature>
<dbReference type="GO" id="GO:0006887">
    <property type="term" value="P:exocytosis"/>
    <property type="evidence" value="ECO:0007669"/>
    <property type="project" value="UniProtKB-KW"/>
</dbReference>
<keyword evidence="8" id="KW-0638">Presynaptic neurotoxin</keyword>
<dbReference type="VEuPathDB" id="VectorBase:SSCA003013"/>
<evidence type="ECO:0000313" key="15">
    <source>
        <dbReference type="Proteomes" id="UP000616769"/>
    </source>
</evidence>
<dbReference type="InterPro" id="IPR036770">
    <property type="entry name" value="Ankyrin_rpt-contain_sf"/>
</dbReference>
<keyword evidence="7 12" id="KW-1133">Transmembrane helix</keyword>
<dbReference type="Pfam" id="PF01529">
    <property type="entry name" value="DHHC"/>
    <property type="match status" value="1"/>
</dbReference>
<evidence type="ECO:0000256" key="11">
    <source>
        <dbReference type="ARBA" id="ARBA00023298"/>
    </source>
</evidence>
<keyword evidence="8" id="KW-0800">Toxin</keyword>
<evidence type="ECO:0000256" key="10">
    <source>
        <dbReference type="ARBA" id="ARBA00023136"/>
    </source>
</evidence>
<dbReference type="EC" id="2.3.1.225" evidence="12"/>
<keyword evidence="8" id="KW-0528">Neurotoxin</keyword>
<dbReference type="GO" id="GO:0044231">
    <property type="term" value="C:host cell presynaptic membrane"/>
    <property type="evidence" value="ECO:0007669"/>
    <property type="project" value="UniProtKB-KW"/>
</dbReference>